<keyword evidence="1" id="KW-1133">Transmembrane helix</keyword>
<evidence type="ECO:0000256" key="1">
    <source>
        <dbReference type="SAM" id="Phobius"/>
    </source>
</evidence>
<dbReference type="RefSeq" id="WP_134551289.1">
    <property type="nucleotide sequence ID" value="NZ_SOHL01000013.1"/>
</dbReference>
<comment type="caution">
    <text evidence="2">The sequence shown here is derived from an EMBL/GenBank/DDBJ whole genome shotgun (WGS) entry which is preliminary data.</text>
</comment>
<organism evidence="2 3">
    <name type="scientific">Cryobacterium gelidum</name>
    <dbReference type="NCBI Taxonomy" id="1259164"/>
    <lineage>
        <taxon>Bacteria</taxon>
        <taxon>Bacillati</taxon>
        <taxon>Actinomycetota</taxon>
        <taxon>Actinomycetes</taxon>
        <taxon>Micrococcales</taxon>
        <taxon>Microbacteriaceae</taxon>
        <taxon>Cryobacterium</taxon>
    </lineage>
</organism>
<keyword evidence="1" id="KW-0472">Membrane</keyword>
<keyword evidence="1" id="KW-0812">Transmembrane</keyword>
<dbReference type="Proteomes" id="UP000297983">
    <property type="component" value="Unassembled WGS sequence"/>
</dbReference>
<evidence type="ECO:0000313" key="2">
    <source>
        <dbReference type="EMBL" id="TFD71421.1"/>
    </source>
</evidence>
<protein>
    <submittedName>
        <fullName evidence="2">Uncharacterized protein</fullName>
    </submittedName>
</protein>
<sequence length="167" mass="18092">MLVARSIIAALSLSVPLLVVLYWLTIPRGTWIIVAGVQGGLTVLAAVAVFAVRRIRVTVTPHSLESRNLLGRVTTLGTTDIASGVLVNLYQSGSVETLPHLYLLDADGEVLLRFRGQIWPRSGLEKLIDTLGVAVERLADPLTVAELGRIHPQLVHHRTRQAARTGV</sequence>
<gene>
    <name evidence="2" type="ORF">E3T50_07635</name>
</gene>
<proteinExistence type="predicted"/>
<evidence type="ECO:0000313" key="3">
    <source>
        <dbReference type="Proteomes" id="UP000297983"/>
    </source>
</evidence>
<dbReference type="AlphaFoldDB" id="A0A4R9AWY7"/>
<feature type="transmembrane region" description="Helical" evidence="1">
    <location>
        <begin position="31"/>
        <end position="52"/>
    </location>
</feature>
<keyword evidence="3" id="KW-1185">Reference proteome</keyword>
<dbReference type="EMBL" id="SOHL01000013">
    <property type="protein sequence ID" value="TFD71421.1"/>
    <property type="molecule type" value="Genomic_DNA"/>
</dbReference>
<feature type="transmembrane region" description="Helical" evidence="1">
    <location>
        <begin position="7"/>
        <end position="25"/>
    </location>
</feature>
<reference evidence="2 3" key="1">
    <citation type="submission" date="2019-03" db="EMBL/GenBank/DDBJ databases">
        <title>Genomics of glacier-inhabiting Cryobacterium strains.</title>
        <authorList>
            <person name="Liu Q."/>
            <person name="Xin Y.-H."/>
        </authorList>
    </citation>
    <scope>NUCLEOTIDE SEQUENCE [LARGE SCALE GENOMIC DNA]</scope>
    <source>
        <strain evidence="2 3">Hz16</strain>
    </source>
</reference>
<name>A0A4R9AWY7_9MICO</name>
<accession>A0A4R9AWY7</accession>